<evidence type="ECO:0000313" key="7">
    <source>
        <dbReference type="EMBL" id="GAI27762.1"/>
    </source>
</evidence>
<dbReference type="GO" id="GO:0016887">
    <property type="term" value="F:ATP hydrolysis activity"/>
    <property type="evidence" value="ECO:0007669"/>
    <property type="project" value="InterPro"/>
</dbReference>
<dbReference type="GO" id="GO:0042626">
    <property type="term" value="F:ATPase-coupled transmembrane transporter activity"/>
    <property type="evidence" value="ECO:0007669"/>
    <property type="project" value="TreeGrafter"/>
</dbReference>
<dbReference type="Pfam" id="PF00005">
    <property type="entry name" value="ABC_tran"/>
    <property type="match status" value="1"/>
</dbReference>
<accession>X1M809</accession>
<reference evidence="7" key="1">
    <citation type="journal article" date="2014" name="Front. Microbiol.">
        <title>High frequency of phylogenetically diverse reductive dehalogenase-homologous genes in deep subseafloor sedimentary metagenomes.</title>
        <authorList>
            <person name="Kawai M."/>
            <person name="Futagami T."/>
            <person name="Toyoda A."/>
            <person name="Takaki Y."/>
            <person name="Nishi S."/>
            <person name="Hori S."/>
            <person name="Arai W."/>
            <person name="Tsubouchi T."/>
            <person name="Morono Y."/>
            <person name="Uchiyama I."/>
            <person name="Ito T."/>
            <person name="Fujiyama A."/>
            <person name="Inagaki F."/>
            <person name="Takami H."/>
        </authorList>
    </citation>
    <scope>NUCLEOTIDE SEQUENCE</scope>
    <source>
        <strain evidence="7">Expedition CK06-06</strain>
    </source>
</reference>
<gene>
    <name evidence="7" type="ORF">S06H3_26278</name>
</gene>
<sequence length="250" mass="28745">NIKAFILETTMEHIEKDKVLVIDNQIKEWSETIAWFMSGKKHEAETSKGKHIFKENLYGQINVLYIKSIHSLVFRYFGQLNLYLEGHKIVPERAYFLGTGAIIKGPNIESIYYSDIVNKFMETQVTTKIVFTGEDVEFRFRKSENGIHKFSFKEHSGHLVGIMGGSGVGKTILLNILNGKLFPNNGKIKINGYDLYKFKNKLKGLIGFVPQDDLLIEELTIFPVIFFASEPEPRNRLFSLILQYEVFVPD</sequence>
<evidence type="ECO:0000256" key="5">
    <source>
        <dbReference type="ARBA" id="ARBA00023136"/>
    </source>
</evidence>
<feature type="domain" description="ABC transporter" evidence="6">
    <location>
        <begin position="148"/>
        <end position="222"/>
    </location>
</feature>
<proteinExistence type="predicted"/>
<dbReference type="AlphaFoldDB" id="X1M809"/>
<dbReference type="Gene3D" id="3.40.50.300">
    <property type="entry name" value="P-loop containing nucleotide triphosphate hydrolases"/>
    <property type="match status" value="1"/>
</dbReference>
<evidence type="ECO:0000259" key="6">
    <source>
        <dbReference type="Pfam" id="PF00005"/>
    </source>
</evidence>
<dbReference type="InterPro" id="IPR027417">
    <property type="entry name" value="P-loop_NTPase"/>
</dbReference>
<dbReference type="SUPFAM" id="SSF52540">
    <property type="entry name" value="P-loop containing nucleoside triphosphate hydrolases"/>
    <property type="match status" value="1"/>
</dbReference>
<dbReference type="PANTHER" id="PTHR48041">
    <property type="entry name" value="ABC TRANSPORTER G FAMILY MEMBER 28"/>
    <property type="match status" value="1"/>
</dbReference>
<dbReference type="GO" id="GO:0005524">
    <property type="term" value="F:ATP binding"/>
    <property type="evidence" value="ECO:0007669"/>
    <property type="project" value="InterPro"/>
</dbReference>
<dbReference type="GO" id="GO:0016020">
    <property type="term" value="C:membrane"/>
    <property type="evidence" value="ECO:0007669"/>
    <property type="project" value="UniProtKB-SubCell"/>
</dbReference>
<keyword evidence="2" id="KW-0813">Transport</keyword>
<comment type="subcellular location">
    <subcellularLocation>
        <location evidence="1">Membrane</location>
        <topology evidence="1">Multi-pass membrane protein</topology>
    </subcellularLocation>
</comment>
<organism evidence="7">
    <name type="scientific">marine sediment metagenome</name>
    <dbReference type="NCBI Taxonomy" id="412755"/>
    <lineage>
        <taxon>unclassified sequences</taxon>
        <taxon>metagenomes</taxon>
        <taxon>ecological metagenomes</taxon>
    </lineage>
</organism>
<dbReference type="InterPro" id="IPR003439">
    <property type="entry name" value="ABC_transporter-like_ATP-bd"/>
</dbReference>
<protein>
    <recommendedName>
        <fullName evidence="6">ABC transporter domain-containing protein</fullName>
    </recommendedName>
</protein>
<dbReference type="InterPro" id="IPR050352">
    <property type="entry name" value="ABCG_transporters"/>
</dbReference>
<dbReference type="EMBL" id="BARV01015178">
    <property type="protein sequence ID" value="GAI27762.1"/>
    <property type="molecule type" value="Genomic_DNA"/>
</dbReference>
<keyword evidence="5" id="KW-0472">Membrane</keyword>
<dbReference type="PANTHER" id="PTHR48041:SF139">
    <property type="entry name" value="PROTEIN SCARLET"/>
    <property type="match status" value="1"/>
</dbReference>
<keyword evidence="3" id="KW-0812">Transmembrane</keyword>
<evidence type="ECO:0000256" key="2">
    <source>
        <dbReference type="ARBA" id="ARBA00022448"/>
    </source>
</evidence>
<evidence type="ECO:0000256" key="4">
    <source>
        <dbReference type="ARBA" id="ARBA00022989"/>
    </source>
</evidence>
<feature type="non-terminal residue" evidence="7">
    <location>
        <position position="1"/>
    </location>
</feature>
<evidence type="ECO:0000256" key="3">
    <source>
        <dbReference type="ARBA" id="ARBA00022692"/>
    </source>
</evidence>
<comment type="caution">
    <text evidence="7">The sequence shown here is derived from an EMBL/GenBank/DDBJ whole genome shotgun (WGS) entry which is preliminary data.</text>
</comment>
<evidence type="ECO:0000256" key="1">
    <source>
        <dbReference type="ARBA" id="ARBA00004141"/>
    </source>
</evidence>
<name>X1M809_9ZZZZ</name>
<keyword evidence="4" id="KW-1133">Transmembrane helix</keyword>